<dbReference type="Pfam" id="PF07650">
    <property type="entry name" value="KH_2"/>
    <property type="match status" value="1"/>
</dbReference>
<proteinExistence type="inferred from homology"/>
<gene>
    <name evidence="12" type="ORF">HU200_026458</name>
</gene>
<dbReference type="InterPro" id="IPR005225">
    <property type="entry name" value="Small_GTP-bd"/>
</dbReference>
<comment type="subcellular location">
    <subcellularLocation>
        <location evidence="1">Plastid</location>
        <location evidence="1">Chloroplast</location>
    </subcellularLocation>
</comment>
<dbReference type="HAMAP" id="MF_00367">
    <property type="entry name" value="GTPase_Era"/>
    <property type="match status" value="1"/>
</dbReference>
<sequence length="377" mass="42210">MELGLALRLVAPPPPCISRRCLALPSDFISPCVLRERSVRASRLEHGAGVVSSASMTYSGVEEEEEEEEETEPAMSTRPRLELIEKPDWSLALLDEYESEELSTSHCANHRSGYVAVLGKPNVGKSTLINQMVGQKLSIVTDKPQTTRHRILGICSEPEYQIILYDTPGVIKKEMHKLDSMMMKNVRSAIGSADCVLVVVDACKAPEKIDEMLEEGVGNKSIGVPVLLVLNKKDLIKPGEIAKKLEWYQKFTNVDDVIPISAKFGNGVDDIKEWILSKLPLGPAYYPKVNVVSYKSRPTAKDFIQVEILVEKETQRSIILGKDGRAIKMLATAARLDIEDFLQKKVYLEIEVKVKENWRQDERLLKRYGYGGEIQAL</sequence>
<dbReference type="NCBIfam" id="TIGR00231">
    <property type="entry name" value="small_GTP"/>
    <property type="match status" value="1"/>
</dbReference>
<dbReference type="PANTHER" id="PTHR42698:SF2">
    <property type="entry name" value="GTPASE ERA-LIKE, CHLOROPLASTIC"/>
    <property type="match status" value="1"/>
</dbReference>
<evidence type="ECO:0000256" key="5">
    <source>
        <dbReference type="ARBA" id="ARBA00023134"/>
    </source>
</evidence>
<dbReference type="CDD" id="cd04163">
    <property type="entry name" value="Era"/>
    <property type="match status" value="1"/>
</dbReference>
<dbReference type="NCBIfam" id="TIGR00436">
    <property type="entry name" value="era"/>
    <property type="match status" value="1"/>
</dbReference>
<dbReference type="OrthoDB" id="8954335at2759"/>
<feature type="region of interest" description="G4" evidence="7">
    <location>
        <begin position="231"/>
        <end position="234"/>
    </location>
</feature>
<keyword evidence="3 7" id="KW-0547">Nucleotide-binding</keyword>
<accession>A0A835EUD0</accession>
<dbReference type="Gene3D" id="3.30.300.20">
    <property type="match status" value="1"/>
</dbReference>
<keyword evidence="13" id="KW-1185">Reference proteome</keyword>
<feature type="region of interest" description="G1" evidence="7">
    <location>
        <begin position="119"/>
        <end position="126"/>
    </location>
</feature>
<reference evidence="12" key="1">
    <citation type="submission" date="2020-07" db="EMBL/GenBank/DDBJ databases">
        <title>Genome sequence and genetic diversity analysis of an under-domesticated orphan crop, white fonio (Digitaria exilis).</title>
        <authorList>
            <person name="Bennetzen J.L."/>
            <person name="Chen S."/>
            <person name="Ma X."/>
            <person name="Wang X."/>
            <person name="Yssel A.E.J."/>
            <person name="Chaluvadi S.R."/>
            <person name="Johnson M."/>
            <person name="Gangashetty P."/>
            <person name="Hamidou F."/>
            <person name="Sanogo M.D."/>
            <person name="Zwaenepoel A."/>
            <person name="Wallace J."/>
            <person name="Van De Peer Y."/>
            <person name="Van Deynze A."/>
        </authorList>
    </citation>
    <scope>NUCLEOTIDE SEQUENCE</scope>
    <source>
        <tissue evidence="12">Leaves</tissue>
    </source>
</reference>
<comment type="similarity">
    <text evidence="2 7 8">Belongs to the TRAFAC class TrmE-Era-EngA-EngB-Septin-like GTPase superfamily. Era GTPase family.</text>
</comment>
<feature type="domain" description="Era-type G" evidence="11">
    <location>
        <begin position="111"/>
        <end position="281"/>
    </location>
</feature>
<comment type="caution">
    <text evidence="12">The sequence shown here is derived from an EMBL/GenBank/DDBJ whole genome shotgun (WGS) entry which is preliminary data.</text>
</comment>
<feature type="region of interest" description="G2" evidence="7">
    <location>
        <begin position="145"/>
        <end position="149"/>
    </location>
</feature>
<evidence type="ECO:0000256" key="1">
    <source>
        <dbReference type="ARBA" id="ARBA00004229"/>
    </source>
</evidence>
<dbReference type="GO" id="GO:0000028">
    <property type="term" value="P:ribosomal small subunit assembly"/>
    <property type="evidence" value="ECO:0007669"/>
    <property type="project" value="TreeGrafter"/>
</dbReference>
<dbReference type="PRINTS" id="PR00326">
    <property type="entry name" value="GTP1OBG"/>
</dbReference>
<dbReference type="GO" id="GO:0009507">
    <property type="term" value="C:chloroplast"/>
    <property type="evidence" value="ECO:0007669"/>
    <property type="project" value="UniProtKB-SubCell"/>
</dbReference>
<dbReference type="InterPro" id="IPR006073">
    <property type="entry name" value="GTP-bd"/>
</dbReference>
<evidence type="ECO:0000256" key="3">
    <source>
        <dbReference type="ARBA" id="ARBA00022741"/>
    </source>
</evidence>
<dbReference type="InterPro" id="IPR030388">
    <property type="entry name" value="G_ERA_dom"/>
</dbReference>
<dbReference type="GO" id="GO:0043024">
    <property type="term" value="F:ribosomal small subunit binding"/>
    <property type="evidence" value="ECO:0007669"/>
    <property type="project" value="TreeGrafter"/>
</dbReference>
<dbReference type="Proteomes" id="UP000636709">
    <property type="component" value="Unassembled WGS sequence"/>
</dbReference>
<dbReference type="InterPro" id="IPR004044">
    <property type="entry name" value="KH_dom_type_2"/>
</dbReference>
<dbReference type="PROSITE" id="PS51713">
    <property type="entry name" value="G_ERA"/>
    <property type="match status" value="1"/>
</dbReference>
<name>A0A835EUD0_9POAL</name>
<dbReference type="Gene3D" id="3.40.50.300">
    <property type="entry name" value="P-loop containing nucleotide triphosphate hydrolases"/>
    <property type="match status" value="1"/>
</dbReference>
<evidence type="ECO:0000256" key="4">
    <source>
        <dbReference type="ARBA" id="ARBA00022884"/>
    </source>
</evidence>
<evidence type="ECO:0000259" key="10">
    <source>
        <dbReference type="PROSITE" id="PS50823"/>
    </source>
</evidence>
<evidence type="ECO:0000256" key="9">
    <source>
        <dbReference type="SAM" id="MobiDB-lite"/>
    </source>
</evidence>
<feature type="compositionally biased region" description="Acidic residues" evidence="9">
    <location>
        <begin position="61"/>
        <end position="72"/>
    </location>
</feature>
<dbReference type="InterPro" id="IPR005662">
    <property type="entry name" value="GTPase_Era-like"/>
</dbReference>
<dbReference type="SUPFAM" id="SSF54814">
    <property type="entry name" value="Prokaryotic type KH domain (KH-domain type II)"/>
    <property type="match status" value="1"/>
</dbReference>
<feature type="region of interest" description="G5" evidence="7">
    <location>
        <begin position="260"/>
        <end position="262"/>
    </location>
</feature>
<evidence type="ECO:0000313" key="12">
    <source>
        <dbReference type="EMBL" id="KAF8716182.1"/>
    </source>
</evidence>
<dbReference type="GO" id="GO:0005525">
    <property type="term" value="F:GTP binding"/>
    <property type="evidence" value="ECO:0007669"/>
    <property type="project" value="UniProtKB-UniRule"/>
</dbReference>
<dbReference type="InterPro" id="IPR009019">
    <property type="entry name" value="KH_sf_prok-type"/>
</dbReference>
<feature type="domain" description="KH type-2" evidence="10">
    <location>
        <begin position="304"/>
        <end position="356"/>
    </location>
</feature>
<dbReference type="AlphaFoldDB" id="A0A835EUD0"/>
<dbReference type="SUPFAM" id="SSF52540">
    <property type="entry name" value="P-loop containing nucleoside triphosphate hydrolases"/>
    <property type="match status" value="1"/>
</dbReference>
<dbReference type="PANTHER" id="PTHR42698">
    <property type="entry name" value="GTPASE ERA"/>
    <property type="match status" value="1"/>
</dbReference>
<protein>
    <submittedName>
        <fullName evidence="12">Uncharacterized protein</fullName>
    </submittedName>
</protein>
<feature type="region of interest" description="Disordered" evidence="9">
    <location>
        <begin position="54"/>
        <end position="78"/>
    </location>
</feature>
<dbReference type="CDD" id="cd22534">
    <property type="entry name" value="KH-II_Era"/>
    <property type="match status" value="1"/>
</dbReference>
<evidence type="ECO:0000256" key="8">
    <source>
        <dbReference type="RuleBase" id="RU003761"/>
    </source>
</evidence>
<dbReference type="FunFam" id="3.40.50.300:FF:000094">
    <property type="entry name" value="GTPase Era"/>
    <property type="match status" value="1"/>
</dbReference>
<dbReference type="PROSITE" id="PS50823">
    <property type="entry name" value="KH_TYPE_2"/>
    <property type="match status" value="1"/>
</dbReference>
<feature type="region of interest" description="G3" evidence="7">
    <location>
        <begin position="166"/>
        <end position="169"/>
    </location>
</feature>
<dbReference type="GO" id="GO:0019843">
    <property type="term" value="F:rRNA binding"/>
    <property type="evidence" value="ECO:0007669"/>
    <property type="project" value="TreeGrafter"/>
</dbReference>
<evidence type="ECO:0000256" key="2">
    <source>
        <dbReference type="ARBA" id="ARBA00007921"/>
    </source>
</evidence>
<dbReference type="InterPro" id="IPR027417">
    <property type="entry name" value="P-loop_NTPase"/>
</dbReference>
<dbReference type="Pfam" id="PF01926">
    <property type="entry name" value="MMR_HSR1"/>
    <property type="match status" value="1"/>
</dbReference>
<keyword evidence="5 7" id="KW-0342">GTP-binding</keyword>
<evidence type="ECO:0000256" key="7">
    <source>
        <dbReference type="PROSITE-ProRule" id="PRU01050"/>
    </source>
</evidence>
<evidence type="ECO:0000259" key="11">
    <source>
        <dbReference type="PROSITE" id="PS51713"/>
    </source>
</evidence>
<evidence type="ECO:0000256" key="6">
    <source>
        <dbReference type="PROSITE-ProRule" id="PRU00118"/>
    </source>
</evidence>
<evidence type="ECO:0000313" key="13">
    <source>
        <dbReference type="Proteomes" id="UP000636709"/>
    </source>
</evidence>
<dbReference type="EMBL" id="JACEFO010001727">
    <property type="protein sequence ID" value="KAF8716182.1"/>
    <property type="molecule type" value="Genomic_DNA"/>
</dbReference>
<organism evidence="12 13">
    <name type="scientific">Digitaria exilis</name>
    <dbReference type="NCBI Taxonomy" id="1010633"/>
    <lineage>
        <taxon>Eukaryota</taxon>
        <taxon>Viridiplantae</taxon>
        <taxon>Streptophyta</taxon>
        <taxon>Embryophyta</taxon>
        <taxon>Tracheophyta</taxon>
        <taxon>Spermatophyta</taxon>
        <taxon>Magnoliopsida</taxon>
        <taxon>Liliopsida</taxon>
        <taxon>Poales</taxon>
        <taxon>Poaceae</taxon>
        <taxon>PACMAD clade</taxon>
        <taxon>Panicoideae</taxon>
        <taxon>Panicodae</taxon>
        <taxon>Paniceae</taxon>
        <taxon>Anthephorinae</taxon>
        <taxon>Digitaria</taxon>
    </lineage>
</organism>
<keyword evidence="4 6" id="KW-0694">RNA-binding</keyword>
<dbReference type="InterPro" id="IPR015946">
    <property type="entry name" value="KH_dom-like_a/b"/>
</dbReference>